<keyword evidence="3" id="KW-1185">Reference proteome</keyword>
<evidence type="ECO:0000256" key="1">
    <source>
        <dbReference type="SAM" id="MobiDB-lite"/>
    </source>
</evidence>
<dbReference type="SUPFAM" id="SSF57184">
    <property type="entry name" value="Growth factor receptor domain"/>
    <property type="match status" value="1"/>
</dbReference>
<feature type="region of interest" description="Disordered" evidence="1">
    <location>
        <begin position="143"/>
        <end position="174"/>
    </location>
</feature>
<dbReference type="InterPro" id="IPR009030">
    <property type="entry name" value="Growth_fac_rcpt_cys_sf"/>
</dbReference>
<dbReference type="RefSeq" id="XP_013383342.1">
    <property type="nucleotide sequence ID" value="XM_013527888.1"/>
</dbReference>
<reference evidence="4" key="1">
    <citation type="submission" date="2025-08" db="UniProtKB">
        <authorList>
            <consortium name="RefSeq"/>
        </authorList>
    </citation>
    <scope>IDENTIFICATION</scope>
    <source>
        <tissue evidence="4">Gonads</tissue>
    </source>
</reference>
<keyword evidence="2" id="KW-0732">Signal</keyword>
<accession>A0A1S3HBC5</accession>
<feature type="compositionally biased region" description="Low complexity" evidence="1">
    <location>
        <begin position="143"/>
        <end position="159"/>
    </location>
</feature>
<proteinExistence type="predicted"/>
<dbReference type="STRING" id="7574.A0A1S3HBC5"/>
<evidence type="ECO:0000313" key="4">
    <source>
        <dbReference type="RefSeq" id="XP_013383342.1"/>
    </source>
</evidence>
<dbReference type="AlphaFoldDB" id="A0A1S3HBC5"/>
<sequence>MKATCFLTLFVLLCGVAVVRGFWLDTTCSEPNCAKCYSYGCYECYIGYYKYYAYAGASADCVRDCPVGYTKDYRYRTCRKCGVKGCTRCYSLSARDKCFGCEPGRFVFEQKSCVYKCPAGYVGKPLAGEMYCSEIPTTTTSTTTVKTTIPTTKPMTSPPAVTSSGKAVTSAEENTTISAAETTTEIKLAIKVGDHVTSGPANTTNNDTTHA</sequence>
<dbReference type="Proteomes" id="UP000085678">
    <property type="component" value="Unplaced"/>
</dbReference>
<name>A0A1S3HBC5_LINAN</name>
<organism evidence="3 4">
    <name type="scientific">Lingula anatina</name>
    <name type="common">Brachiopod</name>
    <name type="synonym">Lingula unguis</name>
    <dbReference type="NCBI Taxonomy" id="7574"/>
    <lineage>
        <taxon>Eukaryota</taxon>
        <taxon>Metazoa</taxon>
        <taxon>Spiralia</taxon>
        <taxon>Lophotrochozoa</taxon>
        <taxon>Brachiopoda</taxon>
        <taxon>Linguliformea</taxon>
        <taxon>Lingulata</taxon>
        <taxon>Lingulida</taxon>
        <taxon>Linguloidea</taxon>
        <taxon>Lingulidae</taxon>
        <taxon>Lingula</taxon>
    </lineage>
</organism>
<protein>
    <submittedName>
        <fullName evidence="4">Uncharacterized protein LOC106153791</fullName>
    </submittedName>
</protein>
<evidence type="ECO:0000256" key="2">
    <source>
        <dbReference type="SAM" id="SignalP"/>
    </source>
</evidence>
<dbReference type="GeneID" id="106153791"/>
<dbReference type="InParanoid" id="A0A1S3HBC5"/>
<feature type="chain" id="PRO_5010299091" evidence="2">
    <location>
        <begin position="22"/>
        <end position="211"/>
    </location>
</feature>
<dbReference type="Gene3D" id="2.10.220.10">
    <property type="entry name" value="Hormone Receptor, Insulin-like Growth Factor Receptor 1, Chain A, domain 2"/>
    <property type="match status" value="1"/>
</dbReference>
<dbReference type="KEGG" id="lak:106153791"/>
<evidence type="ECO:0000313" key="3">
    <source>
        <dbReference type="Proteomes" id="UP000085678"/>
    </source>
</evidence>
<gene>
    <name evidence="4" type="primary">LOC106153791</name>
</gene>
<feature type="signal peptide" evidence="2">
    <location>
        <begin position="1"/>
        <end position="21"/>
    </location>
</feature>